<sequence>MITFWKGFIHNMGKLSIPQIRGYLQEDLALQLGLLIDGLVITGSTIVPGKVDLCRAMLGKVSNRFDDGAMSGHGTECDVDWWLFAPTVVVGLVAIIVSTSQSDRLIRVFVGDKEFEDFRLLLDQCFKVDVSYLFFRTYINYTMVSKKIIRNDICISPEVLGSQDMRNAKVSLIVYVMVEMYEPNLVLRQFGWRKRIPLPPRDIKELHNVDIRRKNDKDWAEKHKEHI</sequence>
<dbReference type="PANTHER" id="PTHR46033">
    <property type="entry name" value="PROTEIN MAIN-LIKE 2"/>
    <property type="match status" value="1"/>
</dbReference>
<evidence type="ECO:0000313" key="2">
    <source>
        <dbReference type="Proteomes" id="UP000593572"/>
    </source>
</evidence>
<protein>
    <submittedName>
        <fullName evidence="1">Uncharacterized protein</fullName>
    </submittedName>
</protein>
<evidence type="ECO:0000313" key="1">
    <source>
        <dbReference type="EMBL" id="MBA0550380.1"/>
    </source>
</evidence>
<accession>A0A7J8LD64</accession>
<dbReference type="InterPro" id="IPR044824">
    <property type="entry name" value="MAIN-like"/>
</dbReference>
<organism evidence="1 2">
    <name type="scientific">Gossypium lobatum</name>
    <dbReference type="NCBI Taxonomy" id="34289"/>
    <lineage>
        <taxon>Eukaryota</taxon>
        <taxon>Viridiplantae</taxon>
        <taxon>Streptophyta</taxon>
        <taxon>Embryophyta</taxon>
        <taxon>Tracheophyta</taxon>
        <taxon>Spermatophyta</taxon>
        <taxon>Magnoliopsida</taxon>
        <taxon>eudicotyledons</taxon>
        <taxon>Gunneridae</taxon>
        <taxon>Pentapetalae</taxon>
        <taxon>rosids</taxon>
        <taxon>malvids</taxon>
        <taxon>Malvales</taxon>
        <taxon>Malvaceae</taxon>
        <taxon>Malvoideae</taxon>
        <taxon>Gossypium</taxon>
    </lineage>
</organism>
<comment type="caution">
    <text evidence="1">The sequence shown here is derived from an EMBL/GenBank/DDBJ whole genome shotgun (WGS) entry which is preliminary data.</text>
</comment>
<proteinExistence type="predicted"/>
<dbReference type="EMBL" id="JABEZX010000002">
    <property type="protein sequence ID" value="MBA0550380.1"/>
    <property type="molecule type" value="Genomic_DNA"/>
</dbReference>
<dbReference type="GO" id="GO:0010073">
    <property type="term" value="P:meristem maintenance"/>
    <property type="evidence" value="ECO:0007669"/>
    <property type="project" value="InterPro"/>
</dbReference>
<dbReference type="PANTHER" id="PTHR46033:SF8">
    <property type="entry name" value="PROTEIN MAINTENANCE OF MERISTEMS-LIKE"/>
    <property type="match status" value="1"/>
</dbReference>
<dbReference type="Proteomes" id="UP000593572">
    <property type="component" value="Unassembled WGS sequence"/>
</dbReference>
<gene>
    <name evidence="1" type="ORF">Golob_021334</name>
</gene>
<reference evidence="1 2" key="1">
    <citation type="journal article" date="2019" name="Genome Biol. Evol.">
        <title>Insights into the evolution of the New World diploid cottons (Gossypium, subgenus Houzingenia) based on genome sequencing.</title>
        <authorList>
            <person name="Grover C.E."/>
            <person name="Arick M.A. 2nd"/>
            <person name="Thrash A."/>
            <person name="Conover J.L."/>
            <person name="Sanders W.S."/>
            <person name="Peterson D.G."/>
            <person name="Frelichowski J.E."/>
            <person name="Scheffler J.A."/>
            <person name="Scheffler B.E."/>
            <person name="Wendel J.F."/>
        </authorList>
    </citation>
    <scope>NUCLEOTIDE SEQUENCE [LARGE SCALE GENOMIC DNA]</scope>
    <source>
        <strain evidence="1">157</strain>
        <tissue evidence="1">Leaf</tissue>
    </source>
</reference>
<keyword evidence="2" id="KW-1185">Reference proteome</keyword>
<name>A0A7J8LD64_9ROSI</name>
<dbReference type="AlphaFoldDB" id="A0A7J8LD64"/>